<sequence length="647" mass="69782">MLVHVVLLSGRGAHVNLEPSMSIQDIRRKAGQQLEILLGPLVSDGVVLEDSLSVSEAKLEDGDVLMAGASRALLVSNRHCKAFALILQGKVLTWGWPTCGGDSSKVQHLLQDVQDVQGSSMGFAAVVGSKGSQVVTWGEKIFTANQPLTELGAASGAARVLRLAASQRAFAALLEDGRVVTWGSTQHGGDSYLPPRLTDISDIVAAEAAFAALRTDGTVIAWGNPHFGGSIAGVEHQLRGIERIVASSAAFAAMDRSGRVVTWGYPMHGGDSSSVTKDLHDVQHIEATSYSFAALRSDQRVITWGDAAFGGDTQLELTSVKDLRATRSAFCALRRDGSVVAWGAEDAGGDCSHVQYELFDVQQIQGTGAAFAAQRADGRIITWGDEMAGGNSEDVREQLYDVEQLGAIESAFAAIRSDGSLITWGDPRRGGDSRSVQQQLSERLKKGVWSRGKSGRHWCRHKLAQYPQREANAEIQDAIVADRTPKLPRSFNDTHKVYSRLEAMKVAKEQAQMRERAAEYIKDGREIPKDMWQLYRSNIGRKLDAPMLPGQRRKDREPDVASESTPAPLAFPKPKAVQGAMPSPPTASGPQVMPLRTQWPPLPAACAPGQPPPTWAVPAAPNAPKAWPETLRPETGDAASREVIHEK</sequence>
<dbReference type="OrthoDB" id="408734at2759"/>
<evidence type="ECO:0000256" key="1">
    <source>
        <dbReference type="SAM" id="MobiDB-lite"/>
    </source>
</evidence>
<dbReference type="InterPro" id="IPR000626">
    <property type="entry name" value="Ubiquitin-like_dom"/>
</dbReference>
<organism evidence="3">
    <name type="scientific">Cladocopium goreaui</name>
    <dbReference type="NCBI Taxonomy" id="2562237"/>
    <lineage>
        <taxon>Eukaryota</taxon>
        <taxon>Sar</taxon>
        <taxon>Alveolata</taxon>
        <taxon>Dinophyceae</taxon>
        <taxon>Suessiales</taxon>
        <taxon>Symbiodiniaceae</taxon>
        <taxon>Cladocopium</taxon>
    </lineage>
</organism>
<dbReference type="PANTHER" id="PTHR45982:SF1">
    <property type="entry name" value="REGULATOR OF CHROMOSOME CONDENSATION"/>
    <property type="match status" value="1"/>
</dbReference>
<dbReference type="InterPro" id="IPR009091">
    <property type="entry name" value="RCC1/BLIP-II"/>
</dbReference>
<feature type="compositionally biased region" description="Basic and acidic residues" evidence="1">
    <location>
        <begin position="631"/>
        <end position="647"/>
    </location>
</feature>
<dbReference type="EMBL" id="CAMXCT030004835">
    <property type="protein sequence ID" value="CAL4797811.1"/>
    <property type="molecule type" value="Genomic_DNA"/>
</dbReference>
<dbReference type="SUPFAM" id="SSF54236">
    <property type="entry name" value="Ubiquitin-like"/>
    <property type="match status" value="1"/>
</dbReference>
<keyword evidence="5" id="KW-1185">Reference proteome</keyword>
<dbReference type="Gene3D" id="2.130.10.30">
    <property type="entry name" value="Regulator of chromosome condensation 1/beta-lactamase-inhibitor protein II"/>
    <property type="match status" value="2"/>
</dbReference>
<proteinExistence type="predicted"/>
<evidence type="ECO:0000313" key="5">
    <source>
        <dbReference type="Proteomes" id="UP001152797"/>
    </source>
</evidence>
<dbReference type="SUPFAM" id="SSF50985">
    <property type="entry name" value="RCC1/BLIP-II"/>
    <property type="match status" value="2"/>
</dbReference>
<protein>
    <submittedName>
        <fullName evidence="4">E3 ubiquitin-protein ligase HERC1</fullName>
    </submittedName>
</protein>
<reference evidence="4 5" key="2">
    <citation type="submission" date="2024-05" db="EMBL/GenBank/DDBJ databases">
        <authorList>
            <person name="Chen Y."/>
            <person name="Shah S."/>
            <person name="Dougan E. K."/>
            <person name="Thang M."/>
            <person name="Chan C."/>
        </authorList>
    </citation>
    <scope>NUCLEOTIDE SEQUENCE [LARGE SCALE GENOMIC DNA]</scope>
</reference>
<evidence type="ECO:0000313" key="4">
    <source>
        <dbReference type="EMBL" id="CAL4797811.1"/>
    </source>
</evidence>
<feature type="domain" description="Ubiquitin-like" evidence="2">
    <location>
        <begin position="1"/>
        <end position="66"/>
    </location>
</feature>
<reference evidence="3" key="1">
    <citation type="submission" date="2022-10" db="EMBL/GenBank/DDBJ databases">
        <authorList>
            <person name="Chen Y."/>
            <person name="Dougan E. K."/>
            <person name="Chan C."/>
            <person name="Rhodes N."/>
            <person name="Thang M."/>
        </authorList>
    </citation>
    <scope>NUCLEOTIDE SEQUENCE</scope>
</reference>
<dbReference type="InterPro" id="IPR051553">
    <property type="entry name" value="Ran_GTPase-activating"/>
</dbReference>
<feature type="region of interest" description="Disordered" evidence="1">
    <location>
        <begin position="543"/>
        <end position="647"/>
    </location>
</feature>
<dbReference type="PROSITE" id="PS50053">
    <property type="entry name" value="UBIQUITIN_2"/>
    <property type="match status" value="1"/>
</dbReference>
<dbReference type="PANTHER" id="PTHR45982">
    <property type="entry name" value="REGULATOR OF CHROMOSOME CONDENSATION"/>
    <property type="match status" value="1"/>
</dbReference>
<dbReference type="EMBL" id="CAMXCT010004835">
    <property type="protein sequence ID" value="CAI4010499.1"/>
    <property type="molecule type" value="Genomic_DNA"/>
</dbReference>
<comment type="caution">
    <text evidence="3">The sequence shown here is derived from an EMBL/GenBank/DDBJ whole genome shotgun (WGS) entry which is preliminary data.</text>
</comment>
<gene>
    <name evidence="3" type="ORF">C1SCF055_LOCUS35769</name>
</gene>
<name>A0A9P1GHL7_9DINO</name>
<accession>A0A9P1GHL7</accession>
<dbReference type="EMBL" id="CAMXCT020004835">
    <property type="protein sequence ID" value="CAL1163874.1"/>
    <property type="molecule type" value="Genomic_DNA"/>
</dbReference>
<evidence type="ECO:0000259" key="2">
    <source>
        <dbReference type="PROSITE" id="PS50053"/>
    </source>
</evidence>
<dbReference type="AlphaFoldDB" id="A0A9P1GHL7"/>
<dbReference type="Proteomes" id="UP001152797">
    <property type="component" value="Unassembled WGS sequence"/>
</dbReference>
<dbReference type="InterPro" id="IPR029071">
    <property type="entry name" value="Ubiquitin-like_domsf"/>
</dbReference>
<evidence type="ECO:0000313" key="3">
    <source>
        <dbReference type="EMBL" id="CAI4010499.1"/>
    </source>
</evidence>
<dbReference type="CDD" id="cd17039">
    <property type="entry name" value="Ubl_ubiquitin_like"/>
    <property type="match status" value="1"/>
</dbReference>